<keyword evidence="2" id="KW-0963">Cytoplasm</keyword>
<dbReference type="AlphaFoldDB" id="A0A454JLH7"/>
<evidence type="ECO:0000313" key="5">
    <source>
        <dbReference type="EMBL" id="RMD00691.1"/>
    </source>
</evidence>
<evidence type="ECO:0000256" key="2">
    <source>
        <dbReference type="ARBA" id="ARBA00022490"/>
    </source>
</evidence>
<dbReference type="PROSITE" id="PS00061">
    <property type="entry name" value="ADH_SHORT"/>
    <property type="match status" value="1"/>
</dbReference>
<dbReference type="GO" id="GO:0006729">
    <property type="term" value="P:tetrahydrobiopterin biosynthetic process"/>
    <property type="evidence" value="ECO:0007669"/>
    <property type="project" value="TreeGrafter"/>
</dbReference>
<dbReference type="InterPro" id="IPR002347">
    <property type="entry name" value="SDR_fam"/>
</dbReference>
<reference evidence="5 6" key="1">
    <citation type="submission" date="2018-10" db="EMBL/GenBank/DDBJ databases">
        <title>Draft genome sequence of Aquitalea MWU14-2217 isolated from a wild cranberry bog in Provincetown, Massachusetts.</title>
        <authorList>
            <person name="Ebadzadsahrai G."/>
            <person name="Soby S."/>
        </authorList>
    </citation>
    <scope>NUCLEOTIDE SEQUENCE [LARGE SCALE GENOMIC DNA]</scope>
    <source>
        <strain evidence="5 6">MWU14-2217</strain>
    </source>
</reference>
<accession>A0A454JLH7</accession>
<dbReference type="GO" id="GO:0004757">
    <property type="term" value="F:sepiapterin reductase (NADP+) activity"/>
    <property type="evidence" value="ECO:0007669"/>
    <property type="project" value="TreeGrafter"/>
</dbReference>
<gene>
    <name evidence="5" type="ORF">EAY64_04575</name>
</gene>
<dbReference type="InterPro" id="IPR051721">
    <property type="entry name" value="Biopterin_syn/organic_redct"/>
</dbReference>
<dbReference type="InterPro" id="IPR020904">
    <property type="entry name" value="Sc_DH/Rdtase_CS"/>
</dbReference>
<dbReference type="PRINTS" id="PR00081">
    <property type="entry name" value="GDHRDH"/>
</dbReference>
<dbReference type="EMBL" id="RFAR01000013">
    <property type="protein sequence ID" value="RMD00691.1"/>
    <property type="molecule type" value="Genomic_DNA"/>
</dbReference>
<dbReference type="GO" id="GO:0005737">
    <property type="term" value="C:cytoplasm"/>
    <property type="evidence" value="ECO:0007669"/>
    <property type="project" value="UniProtKB-SubCell"/>
</dbReference>
<comment type="caution">
    <text evidence="5">The sequence shown here is derived from an EMBL/GenBank/DDBJ whole genome shotgun (WGS) entry which is preliminary data.</text>
</comment>
<evidence type="ECO:0000256" key="1">
    <source>
        <dbReference type="ARBA" id="ARBA00004496"/>
    </source>
</evidence>
<evidence type="ECO:0000256" key="3">
    <source>
        <dbReference type="ARBA" id="ARBA00022857"/>
    </source>
</evidence>
<dbReference type="OrthoDB" id="9794387at2"/>
<keyword evidence="4" id="KW-0560">Oxidoreductase</keyword>
<keyword evidence="6" id="KW-1185">Reference proteome</keyword>
<evidence type="ECO:0000313" key="6">
    <source>
        <dbReference type="Proteomes" id="UP000274139"/>
    </source>
</evidence>
<comment type="subcellular location">
    <subcellularLocation>
        <location evidence="1">Cytoplasm</location>
    </subcellularLocation>
</comment>
<organism evidence="5 6">
    <name type="scientific">Aquitalea palustris</name>
    <dbReference type="NCBI Taxonomy" id="2480983"/>
    <lineage>
        <taxon>Bacteria</taxon>
        <taxon>Pseudomonadati</taxon>
        <taxon>Pseudomonadota</taxon>
        <taxon>Betaproteobacteria</taxon>
        <taxon>Neisseriales</taxon>
        <taxon>Chromobacteriaceae</taxon>
        <taxon>Aquitalea</taxon>
    </lineage>
</organism>
<sequence length="257" mass="27821">MMQAAFVTGASRGLGLALCAELLQRGFVVVGLARQHSEAFRLLARQYPQQLHYLRADMADSPALHGLLAEALQLLPMQAVRQLLLINNAGVVMPIASAGFYPTAELTQAIAINLTAPMLLTDALLRLSDELDCQLRIMCISSGAAVKAYPGWGVYGSSKAGLDHFCRHVAEEQQACANPALIAAVYPGVVDTDMQAHIRDSDPAQFPNKERFDALKREGGLSTPQQAARQLAEHLLSADFGHHPVLDIRHLPDQAQN</sequence>
<keyword evidence="3" id="KW-0521">NADP</keyword>
<dbReference type="PANTHER" id="PTHR44085">
    <property type="entry name" value="SEPIAPTERIN REDUCTASE"/>
    <property type="match status" value="1"/>
</dbReference>
<dbReference type="InterPro" id="IPR036291">
    <property type="entry name" value="NAD(P)-bd_dom_sf"/>
</dbReference>
<dbReference type="Gene3D" id="3.40.50.720">
    <property type="entry name" value="NAD(P)-binding Rossmann-like Domain"/>
    <property type="match status" value="1"/>
</dbReference>
<protein>
    <submittedName>
        <fullName evidence="5">SDR family NAD(P)-dependent oxidoreductase</fullName>
    </submittedName>
</protein>
<dbReference type="Proteomes" id="UP000274139">
    <property type="component" value="Unassembled WGS sequence"/>
</dbReference>
<name>A0A454JLH7_9NEIS</name>
<dbReference type="PANTHER" id="PTHR44085:SF2">
    <property type="entry name" value="SEPIAPTERIN REDUCTASE"/>
    <property type="match status" value="1"/>
</dbReference>
<dbReference type="Pfam" id="PF00106">
    <property type="entry name" value="adh_short"/>
    <property type="match status" value="1"/>
</dbReference>
<evidence type="ECO:0000256" key="4">
    <source>
        <dbReference type="ARBA" id="ARBA00023002"/>
    </source>
</evidence>
<proteinExistence type="predicted"/>
<dbReference type="SUPFAM" id="SSF51735">
    <property type="entry name" value="NAD(P)-binding Rossmann-fold domains"/>
    <property type="match status" value="1"/>
</dbReference>